<dbReference type="GeneID" id="54346664"/>
<name>A0A6A5RV60_9PLEO</name>
<evidence type="ECO:0000256" key="1">
    <source>
        <dbReference type="SAM" id="MobiDB-lite"/>
    </source>
</evidence>
<dbReference type="EMBL" id="ML978959">
    <property type="protein sequence ID" value="KAF1932355.1"/>
    <property type="molecule type" value="Genomic_DNA"/>
</dbReference>
<feature type="region of interest" description="Disordered" evidence="1">
    <location>
        <begin position="169"/>
        <end position="188"/>
    </location>
</feature>
<keyword evidence="3" id="KW-1185">Reference proteome</keyword>
<proteinExistence type="predicted"/>
<dbReference type="AlphaFoldDB" id="A0A6A5RV60"/>
<protein>
    <submittedName>
        <fullName evidence="2">Uncharacterized protein</fullName>
    </submittedName>
</protein>
<sequence length="188" mass="21196">MRSACALQTSDAASCTFTIDHCTVKLPGAQALFVLVIPLLAVNYHETAQLKTLFYTQNAFRGNGHDLRLLNIRRNTLRRTKEHVRTLHPYTLWDDRVPMDMNSHFSSTLNNPARLPGHKELVIIGPKRLHGHSLEFVLRTIETAFMIARSRNHKVEIVLGLLPTSLINPSDDCENDDESPLLHSASSH</sequence>
<evidence type="ECO:0000313" key="2">
    <source>
        <dbReference type="EMBL" id="KAF1932355.1"/>
    </source>
</evidence>
<organism evidence="2 3">
    <name type="scientific">Didymella exigua CBS 183.55</name>
    <dbReference type="NCBI Taxonomy" id="1150837"/>
    <lineage>
        <taxon>Eukaryota</taxon>
        <taxon>Fungi</taxon>
        <taxon>Dikarya</taxon>
        <taxon>Ascomycota</taxon>
        <taxon>Pezizomycotina</taxon>
        <taxon>Dothideomycetes</taxon>
        <taxon>Pleosporomycetidae</taxon>
        <taxon>Pleosporales</taxon>
        <taxon>Pleosporineae</taxon>
        <taxon>Didymellaceae</taxon>
        <taxon>Didymella</taxon>
    </lineage>
</organism>
<evidence type="ECO:0000313" key="3">
    <source>
        <dbReference type="Proteomes" id="UP000800082"/>
    </source>
</evidence>
<dbReference type="RefSeq" id="XP_033452603.1">
    <property type="nucleotide sequence ID" value="XM_033589017.1"/>
</dbReference>
<accession>A0A6A5RV60</accession>
<reference evidence="2" key="1">
    <citation type="journal article" date="2020" name="Stud. Mycol.">
        <title>101 Dothideomycetes genomes: a test case for predicting lifestyles and emergence of pathogens.</title>
        <authorList>
            <person name="Haridas S."/>
            <person name="Albert R."/>
            <person name="Binder M."/>
            <person name="Bloem J."/>
            <person name="Labutti K."/>
            <person name="Salamov A."/>
            <person name="Andreopoulos B."/>
            <person name="Baker S."/>
            <person name="Barry K."/>
            <person name="Bills G."/>
            <person name="Bluhm B."/>
            <person name="Cannon C."/>
            <person name="Castanera R."/>
            <person name="Culley D."/>
            <person name="Daum C."/>
            <person name="Ezra D."/>
            <person name="Gonzalez J."/>
            <person name="Henrissat B."/>
            <person name="Kuo A."/>
            <person name="Liang C."/>
            <person name="Lipzen A."/>
            <person name="Lutzoni F."/>
            <person name="Magnuson J."/>
            <person name="Mondo S."/>
            <person name="Nolan M."/>
            <person name="Ohm R."/>
            <person name="Pangilinan J."/>
            <person name="Park H.-J."/>
            <person name="Ramirez L."/>
            <person name="Alfaro M."/>
            <person name="Sun H."/>
            <person name="Tritt A."/>
            <person name="Yoshinaga Y."/>
            <person name="Zwiers L.-H."/>
            <person name="Turgeon B."/>
            <person name="Goodwin S."/>
            <person name="Spatafora J."/>
            <person name="Crous P."/>
            <person name="Grigoriev I."/>
        </authorList>
    </citation>
    <scope>NUCLEOTIDE SEQUENCE</scope>
    <source>
        <strain evidence="2">CBS 183.55</strain>
    </source>
</reference>
<dbReference type="Proteomes" id="UP000800082">
    <property type="component" value="Unassembled WGS sequence"/>
</dbReference>
<gene>
    <name evidence="2" type="ORF">M421DRAFT_290044</name>
</gene>